<dbReference type="InterPro" id="IPR003737">
    <property type="entry name" value="GlcNAc_PI_deacetylase-related"/>
</dbReference>
<reference evidence="2 3" key="1">
    <citation type="submission" date="2006-10" db="EMBL/GenBank/DDBJ databases">
        <authorList>
            <person name="Fleischmann R.D."/>
            <person name="Dodson R.J."/>
            <person name="Haft D.H."/>
            <person name="Merkel J.S."/>
            <person name="Nelson W.C."/>
            <person name="Fraser C.M."/>
        </authorList>
    </citation>
    <scope>NUCLEOTIDE SEQUENCE [LARGE SCALE GENOMIC DNA]</scope>
    <source>
        <strain evidence="2 3">104</strain>
    </source>
</reference>
<dbReference type="PANTHER" id="PTHR12993">
    <property type="entry name" value="N-ACETYLGLUCOSAMINYL-PHOSPHATIDYLINOSITOL DE-N-ACETYLASE-RELATED"/>
    <property type="match status" value="1"/>
</dbReference>
<evidence type="ECO:0000256" key="1">
    <source>
        <dbReference type="ARBA" id="ARBA00022833"/>
    </source>
</evidence>
<dbReference type="GO" id="GO:0016137">
    <property type="term" value="P:glycoside metabolic process"/>
    <property type="evidence" value="ECO:0007669"/>
    <property type="project" value="UniProtKB-ARBA"/>
</dbReference>
<dbReference type="GO" id="GO:0016811">
    <property type="term" value="F:hydrolase activity, acting on carbon-nitrogen (but not peptide) bonds, in linear amides"/>
    <property type="evidence" value="ECO:0007669"/>
    <property type="project" value="TreeGrafter"/>
</dbReference>
<evidence type="ECO:0000313" key="3">
    <source>
        <dbReference type="Proteomes" id="UP000001574"/>
    </source>
</evidence>
<organism evidence="2 3">
    <name type="scientific">Mycobacterium avium (strain 104)</name>
    <dbReference type="NCBI Taxonomy" id="243243"/>
    <lineage>
        <taxon>Bacteria</taxon>
        <taxon>Bacillati</taxon>
        <taxon>Actinomycetota</taxon>
        <taxon>Actinomycetes</taxon>
        <taxon>Mycobacteriales</taxon>
        <taxon>Mycobacteriaceae</taxon>
        <taxon>Mycobacterium</taxon>
        <taxon>Mycobacterium avium complex (MAC)</taxon>
    </lineage>
</organism>
<dbReference type="SUPFAM" id="SSF102588">
    <property type="entry name" value="LmbE-like"/>
    <property type="match status" value="1"/>
</dbReference>
<dbReference type="Pfam" id="PF02585">
    <property type="entry name" value="PIG-L"/>
    <property type="match status" value="1"/>
</dbReference>
<gene>
    <name evidence="2" type="ordered locus">MAV_4074</name>
</gene>
<keyword evidence="1" id="KW-0862">Zinc</keyword>
<evidence type="ECO:0000313" key="2">
    <source>
        <dbReference type="EMBL" id="ABK65122.1"/>
    </source>
</evidence>
<dbReference type="KEGG" id="mav:MAV_4074"/>
<dbReference type="RefSeq" id="WP_011725857.1">
    <property type="nucleotide sequence ID" value="NC_008595.1"/>
</dbReference>
<dbReference type="InterPro" id="IPR024078">
    <property type="entry name" value="LmbE-like_dom_sf"/>
</dbReference>
<dbReference type="PANTHER" id="PTHR12993:SF11">
    <property type="entry name" value="N-ACETYLGLUCOSAMINYL-PHOSPHATIDYLINOSITOL DE-N-ACETYLASE"/>
    <property type="match status" value="1"/>
</dbReference>
<sequence length="255" mass="26716">MTTVPAGNRARFAAKPLTHSGTPVPLWLAAFQEAPLPALNLAGCPGLVVVAAHPDDETLGVGAMITQLVAIGVRVQVVCVSDGGARPGSAASERLRAQTIRRFELRSATNTLNAPPPLSLGLPGGELTAHEERLTGALTEILRAAAPGAWCAAPWRGAGHPDHEAVGHAAWAACAHTGAALLEYPVWMWHWAVPGDPAVPWDRAHAVPAPAWAVSRKRLAAQRYRSRFEPTGGSAPALPGFVLARLLAVGEVVFR</sequence>
<proteinExistence type="predicted"/>
<protein>
    <submittedName>
        <fullName evidence="2">GlcNAc-PI de-N-acetylase family protein</fullName>
    </submittedName>
</protein>
<dbReference type="AlphaFoldDB" id="A0A0H2ZTI9"/>
<dbReference type="Proteomes" id="UP000001574">
    <property type="component" value="Chromosome"/>
</dbReference>
<dbReference type="EMBL" id="CP000479">
    <property type="protein sequence ID" value="ABK65122.1"/>
    <property type="molecule type" value="Genomic_DNA"/>
</dbReference>
<dbReference type="HOGENOM" id="CLU_049311_0_2_11"/>
<accession>A0A0H2ZTI9</accession>
<dbReference type="Gene3D" id="3.40.50.10320">
    <property type="entry name" value="LmbE-like"/>
    <property type="match status" value="1"/>
</dbReference>
<name>A0A0H2ZTI9_MYCA1</name>